<feature type="domain" description="PWWP" evidence="2">
    <location>
        <begin position="11"/>
        <end position="94"/>
    </location>
</feature>
<feature type="compositionally biased region" description="Low complexity" evidence="1">
    <location>
        <begin position="2050"/>
        <end position="2059"/>
    </location>
</feature>
<feature type="compositionally biased region" description="Basic and acidic residues" evidence="1">
    <location>
        <begin position="918"/>
        <end position="928"/>
    </location>
</feature>
<feature type="region of interest" description="Disordered" evidence="1">
    <location>
        <begin position="842"/>
        <end position="867"/>
    </location>
</feature>
<dbReference type="EnsemblMetazoa" id="AALFPA23_009489.R13059">
    <property type="protein sequence ID" value="AALFPA23_009489.P13059"/>
    <property type="gene ID" value="AALFPA23_009489"/>
</dbReference>
<feature type="compositionally biased region" description="Low complexity" evidence="1">
    <location>
        <begin position="1999"/>
        <end position="2016"/>
    </location>
</feature>
<evidence type="ECO:0000256" key="1">
    <source>
        <dbReference type="SAM" id="MobiDB-lite"/>
    </source>
</evidence>
<feature type="compositionally biased region" description="Polar residues" evidence="1">
    <location>
        <begin position="1855"/>
        <end position="1866"/>
    </location>
</feature>
<feature type="compositionally biased region" description="Basic and acidic residues" evidence="1">
    <location>
        <begin position="1518"/>
        <end position="1528"/>
    </location>
</feature>
<feature type="compositionally biased region" description="Low complexity" evidence="1">
    <location>
        <begin position="1418"/>
        <end position="1429"/>
    </location>
</feature>
<protein>
    <recommendedName>
        <fullName evidence="2">PWWP domain-containing protein</fullName>
    </recommendedName>
</protein>
<feature type="compositionally biased region" description="Basic and acidic residues" evidence="1">
    <location>
        <begin position="431"/>
        <end position="449"/>
    </location>
</feature>
<evidence type="ECO:0000259" key="2">
    <source>
        <dbReference type="Pfam" id="PF00855"/>
    </source>
</evidence>
<feature type="compositionally biased region" description="Basic and acidic residues" evidence="1">
    <location>
        <begin position="1465"/>
        <end position="1491"/>
    </location>
</feature>
<feature type="region of interest" description="Disordered" evidence="1">
    <location>
        <begin position="2765"/>
        <end position="2808"/>
    </location>
</feature>
<feature type="compositionally biased region" description="Polar residues" evidence="1">
    <location>
        <begin position="1250"/>
        <end position="1263"/>
    </location>
</feature>
<dbReference type="SUPFAM" id="SSF63748">
    <property type="entry name" value="Tudor/PWWP/MBT"/>
    <property type="match status" value="1"/>
</dbReference>
<dbReference type="GeneID" id="115253755"/>
<name>A0ABM1YIK3_AEDAL</name>
<feature type="region of interest" description="Disordered" evidence="1">
    <location>
        <begin position="2532"/>
        <end position="2555"/>
    </location>
</feature>
<evidence type="ECO:0000313" key="3">
    <source>
        <dbReference type="EnsemblMetazoa" id="AALFPA23_009489.P13059"/>
    </source>
</evidence>
<feature type="compositionally biased region" description="Low complexity" evidence="1">
    <location>
        <begin position="2070"/>
        <end position="2083"/>
    </location>
</feature>
<accession>A0ABM1YIK3</accession>
<feature type="region of interest" description="Disordered" evidence="1">
    <location>
        <begin position="754"/>
        <end position="791"/>
    </location>
</feature>
<feature type="region of interest" description="Disordered" evidence="1">
    <location>
        <begin position="2262"/>
        <end position="2296"/>
    </location>
</feature>
<dbReference type="EnsemblMetazoa" id="AALFPA23_009489.R13058">
    <property type="protein sequence ID" value="AALFPA23_009489.P13058"/>
    <property type="gene ID" value="AALFPA23_009489"/>
</dbReference>
<feature type="compositionally biased region" description="Low complexity" evidence="1">
    <location>
        <begin position="1393"/>
        <end position="1404"/>
    </location>
</feature>
<feature type="compositionally biased region" description="Low complexity" evidence="1">
    <location>
        <begin position="2208"/>
        <end position="2218"/>
    </location>
</feature>
<feature type="region of interest" description="Disordered" evidence="1">
    <location>
        <begin position="188"/>
        <end position="209"/>
    </location>
</feature>
<feature type="compositionally biased region" description="Low complexity" evidence="1">
    <location>
        <begin position="963"/>
        <end position="974"/>
    </location>
</feature>
<feature type="compositionally biased region" description="Basic and acidic residues" evidence="1">
    <location>
        <begin position="1227"/>
        <end position="1236"/>
    </location>
</feature>
<feature type="compositionally biased region" description="Low complexity" evidence="1">
    <location>
        <begin position="507"/>
        <end position="526"/>
    </location>
</feature>
<feature type="compositionally biased region" description="Polar residues" evidence="1">
    <location>
        <begin position="2781"/>
        <end position="2808"/>
    </location>
</feature>
<feature type="compositionally biased region" description="Low complexity" evidence="1">
    <location>
        <begin position="1534"/>
        <end position="1547"/>
    </location>
</feature>
<dbReference type="Proteomes" id="UP000069940">
    <property type="component" value="Unassembled WGS sequence"/>
</dbReference>
<feature type="region of interest" description="Disordered" evidence="1">
    <location>
        <begin position="1318"/>
        <end position="1723"/>
    </location>
</feature>
<dbReference type="RefSeq" id="XP_062711673.1">
    <property type="nucleotide sequence ID" value="XM_062855689.1"/>
</dbReference>
<reference evidence="4" key="1">
    <citation type="journal article" date="2015" name="Proc. Natl. Acad. Sci. U.S.A.">
        <title>Genome sequence of the Asian Tiger mosquito, Aedes albopictus, reveals insights into its biology, genetics, and evolution.</title>
        <authorList>
            <person name="Chen X.G."/>
            <person name="Jiang X."/>
            <person name="Gu J."/>
            <person name="Xu M."/>
            <person name="Wu Y."/>
            <person name="Deng Y."/>
            <person name="Zhang C."/>
            <person name="Bonizzoni M."/>
            <person name="Dermauw W."/>
            <person name="Vontas J."/>
            <person name="Armbruster P."/>
            <person name="Huang X."/>
            <person name="Yang Y."/>
            <person name="Zhang H."/>
            <person name="He W."/>
            <person name="Peng H."/>
            <person name="Liu Y."/>
            <person name="Wu K."/>
            <person name="Chen J."/>
            <person name="Lirakis M."/>
            <person name="Topalis P."/>
            <person name="Van Leeuwen T."/>
            <person name="Hall A.B."/>
            <person name="Jiang X."/>
            <person name="Thorpe C."/>
            <person name="Mueller R.L."/>
            <person name="Sun C."/>
            <person name="Waterhouse R.M."/>
            <person name="Yan G."/>
            <person name="Tu Z.J."/>
            <person name="Fang X."/>
            <person name="James A.A."/>
        </authorList>
    </citation>
    <scope>NUCLEOTIDE SEQUENCE [LARGE SCALE GENOMIC DNA]</scope>
    <source>
        <strain evidence="4">Foshan</strain>
    </source>
</reference>
<dbReference type="RefSeq" id="XP_062711672.1">
    <property type="nucleotide sequence ID" value="XM_062855688.1"/>
</dbReference>
<feature type="compositionally biased region" description="Basic and acidic residues" evidence="1">
    <location>
        <begin position="952"/>
        <end position="962"/>
    </location>
</feature>
<feature type="compositionally biased region" description="Basic and acidic residues" evidence="1">
    <location>
        <begin position="695"/>
        <end position="709"/>
    </location>
</feature>
<dbReference type="CDD" id="cd05162">
    <property type="entry name" value="PWWP"/>
    <property type="match status" value="1"/>
</dbReference>
<feature type="compositionally biased region" description="Low complexity" evidence="1">
    <location>
        <begin position="1963"/>
        <end position="1977"/>
    </location>
</feature>
<dbReference type="Pfam" id="PF00855">
    <property type="entry name" value="PWWP"/>
    <property type="match status" value="1"/>
</dbReference>
<feature type="compositionally biased region" description="Basic and acidic residues" evidence="1">
    <location>
        <begin position="1697"/>
        <end position="1717"/>
    </location>
</feature>
<feature type="compositionally biased region" description="Basic and acidic residues" evidence="1">
    <location>
        <begin position="593"/>
        <end position="604"/>
    </location>
</feature>
<feature type="region of interest" description="Disordered" evidence="1">
    <location>
        <begin position="1854"/>
        <end position="1947"/>
    </location>
</feature>
<feature type="compositionally biased region" description="Acidic residues" evidence="1">
    <location>
        <begin position="2680"/>
        <end position="2696"/>
    </location>
</feature>
<feature type="compositionally biased region" description="Basic and acidic residues" evidence="1">
    <location>
        <begin position="1407"/>
        <end position="1416"/>
    </location>
</feature>
<feature type="compositionally biased region" description="Basic and acidic residues" evidence="1">
    <location>
        <begin position="2177"/>
        <end position="2190"/>
    </location>
</feature>
<feature type="compositionally biased region" description="Basic and acidic residues" evidence="1">
    <location>
        <begin position="639"/>
        <end position="654"/>
    </location>
</feature>
<organism evidence="3 4">
    <name type="scientific">Aedes albopictus</name>
    <name type="common">Asian tiger mosquito</name>
    <name type="synonym">Stegomyia albopicta</name>
    <dbReference type="NCBI Taxonomy" id="7160"/>
    <lineage>
        <taxon>Eukaryota</taxon>
        <taxon>Metazoa</taxon>
        <taxon>Ecdysozoa</taxon>
        <taxon>Arthropoda</taxon>
        <taxon>Hexapoda</taxon>
        <taxon>Insecta</taxon>
        <taxon>Pterygota</taxon>
        <taxon>Neoptera</taxon>
        <taxon>Endopterygota</taxon>
        <taxon>Diptera</taxon>
        <taxon>Nematocera</taxon>
        <taxon>Culicoidea</taxon>
        <taxon>Culicidae</taxon>
        <taxon>Culicinae</taxon>
        <taxon>Aedini</taxon>
        <taxon>Aedes</taxon>
        <taxon>Stegomyia</taxon>
    </lineage>
</organism>
<feature type="compositionally biased region" description="Low complexity" evidence="1">
    <location>
        <begin position="188"/>
        <end position="201"/>
    </location>
</feature>
<feature type="region of interest" description="Disordered" evidence="1">
    <location>
        <begin position="316"/>
        <end position="479"/>
    </location>
</feature>
<feature type="region of interest" description="Disordered" evidence="1">
    <location>
        <begin position="2157"/>
        <end position="2244"/>
    </location>
</feature>
<feature type="region of interest" description="Disordered" evidence="1">
    <location>
        <begin position="673"/>
        <end position="712"/>
    </location>
</feature>
<feature type="compositionally biased region" description="Basic and acidic residues" evidence="1">
    <location>
        <begin position="377"/>
        <end position="417"/>
    </location>
</feature>
<reference evidence="3" key="2">
    <citation type="submission" date="2025-05" db="UniProtKB">
        <authorList>
            <consortium name="EnsemblMetazoa"/>
        </authorList>
    </citation>
    <scope>IDENTIFICATION</scope>
    <source>
        <strain evidence="3">Foshan</strain>
    </source>
</reference>
<feature type="region of interest" description="Disordered" evidence="1">
    <location>
        <begin position="1960"/>
        <end position="2132"/>
    </location>
</feature>
<feature type="compositionally biased region" description="Polar residues" evidence="1">
    <location>
        <begin position="2092"/>
        <end position="2121"/>
    </location>
</feature>
<dbReference type="Gene3D" id="2.30.30.140">
    <property type="match status" value="1"/>
</dbReference>
<feature type="region of interest" description="Disordered" evidence="1">
    <location>
        <begin position="1177"/>
        <end position="1286"/>
    </location>
</feature>
<feature type="region of interest" description="Disordered" evidence="1">
    <location>
        <begin position="2634"/>
        <end position="2710"/>
    </location>
</feature>
<feature type="compositionally biased region" description="Polar residues" evidence="1">
    <location>
        <begin position="762"/>
        <end position="783"/>
    </location>
</feature>
<feature type="compositionally biased region" description="Basic and acidic residues" evidence="1">
    <location>
        <begin position="1359"/>
        <end position="1370"/>
    </location>
</feature>
<feature type="region of interest" description="Disordered" evidence="1">
    <location>
        <begin position="494"/>
        <end position="654"/>
    </location>
</feature>
<keyword evidence="4" id="KW-1185">Reference proteome</keyword>
<feature type="compositionally biased region" description="Basic and acidic residues" evidence="1">
    <location>
        <begin position="2653"/>
        <end position="2679"/>
    </location>
</feature>
<dbReference type="InterPro" id="IPR000313">
    <property type="entry name" value="PWWP_dom"/>
</dbReference>
<feature type="compositionally biased region" description="Acidic residues" evidence="1">
    <location>
        <begin position="421"/>
        <end position="430"/>
    </location>
</feature>
<evidence type="ECO:0000313" key="4">
    <source>
        <dbReference type="Proteomes" id="UP000069940"/>
    </source>
</evidence>
<feature type="compositionally biased region" description="Polar residues" evidence="1">
    <location>
        <begin position="529"/>
        <end position="545"/>
    </location>
</feature>
<sequence length="2808" mass="303688">MMDDDGEYNDGDIVWVKLSYCWWPGEVKAGDSVTEDLLSTLKRRPLAVVKFFDEDSYEYVKNTNFIYKYNCSRKHEFLRKGLEQYRAKNKHMEKFPADVMHAERATGGDPNIVNSKDYLPQKRESYADIFGDKSKGRASMGKNSSKKVVSPSKAIPVIPVKKHEVRILGQASSSSGLSVGSRSLSSSLASASSLPSTPRSAVNTSSQNSSADATAVSSSLASPSQIYHCHKCGLESGRQNVIVLHTKYCRAIPMSIPSVKVSKPVPITPEKVEPDTTLRTLESPRKLVASTPKTEIEEKIEKIAEEDELVEVIQVVEPAKPTRSGRTPRAAAPAPKSTPKDDRRRNRGRGRAAAAPVDAESDDKVEVFMEVTDEKEEVTKEEDKKVEKEVAVEKADESVDKDDSKDSKGKGELKNELLADWSEDDQDDQEDSSKEDEVLKIEEQDKSSKVENAAANSLEASLEKSVDCSPQLASPVSSGTTIKYRNIPKKQKREFIEVTNDQPAAPVASTVEKSSSESSISTTAATCGGDTTLNTSDKTPTSNDSFSERPISAKQRILDRATRGSSKSISSDETKQESPANLAVPESQSATDDESKKETSCFDFKEDEEEEVVLNKSPRRSLSNRRDTSLELNASVLDPAKEQEELERAKKDAELKSKVESLLCETSLPSLPEIPKIAKAPSPGPSSSTETTPQLKDEIDRNRTLPPKERGKRIFKTRNKIIENEAIALEQSKAIVMDFVKKSHEEELAELLEQQRAEAKLSSESPTTTNDDSQESVVSNNEPTRFENSEFAAIKSKRTKISQAEKVLTLSAQEPSVSSTDDTKVVAAESIPVSISKEQLALESLSTSATPSRSRKGKQRKSGTPVVEQTVEEMMVSEVNVDDTTSKARKKRGVEHQSPDMAVIDVPSSAAVGVPLPEPEKPIKEAASRGRKKRTAELPITEPIVHDTSGPEARESVEKVPEPETTVVVDTPTPRGRKKRGTELQHLEQTPVTKSAEIVTTVIEKNAEETSQSETTEHVAEASPKSRKKRGGEVKSTDVVPESKTSKDDTPVIETMEPEEPAPRVEVATPKGRKKRSSELQNLDPVASDSLRAEHEPEPPALEATPKNRRKRGGDIPSLESAAPANSEPEIVAELPESEVVPHVEPPMPKSRKHRSNELQNLELMAQDTLRVVITREDEELAEAQPQPDVSDVSAKGRKKRVVEVHKEEESTAVVAEKSEVILSQEPDLHLVEKSPKGRKKRGDHHESSEVTVDTPNQESNSHLPEKSPKGRKKRGDPQANLDVVQDIPSIVTVVAEESAEAIPESEPILPALAVVTPPKGRKKRGGIQQESSEVAPDTSITVVEVVEKPTEEVPLSKPEQRVHDADTPHKGRKKRGIEAQSADLKKPEKLAVEVSEPETPSVEATISKDKTKESDEPVSVDSVISDSSHPITLEANKPIEAPQEPETESVQEVVATPKARRKRGGELDKLDLRALDTPRSRRGKDVKVDEPAVVPEEPVKIESPTLSEKHRKLKRVKKDDEERHETLSKPVEVDTVTESDTVSPVVEELRDEPKISKSKRSKQTQQKSPDSTAEDIPMATEPPVPNIEKVEPVPPVERPESTPIIKQQPIKMIIKSRGRKSNSELLYEPNVVVSPETKEDEVKEKLPKSPKSSKRKKTPVEEPVDSVLPVPVDTPSMDSVVEPTSSVKSPMHKRPKIIEEQPKPTVEDKTPEEMPQHRLPSGLTDTDLQIAEALIHLPDATPPKPMAVIQEPVVDTAKSNSSSPVLTAKTINPRKRHLQTLMSNPELAEQSKSEPSPVDAAVTIPEKKKRETAQVVVETVQVEQTRPSQIEEDKFDIDNIPIVMDDSELLEDSAISTTTTNSQKPTEPAASPTKLMTKKMVIVKSSNGSARIVDSKESREVPPAVPKKNLGIKSSTITIKPPVDQLSPKPTRSPTHSPPPIRGAQLVQASSVGQIVITSKGTVFTTQSPTTSTAATKSYRSDSPKSHHITPSKAGEATVSSVSSVSTISSSTSKSSPPPPIVSHRSAAPETTVKSPAKICVQSQEIIYPSPKSRSSTTKPHDSSPVIQKKTSPSSSASPPKKALMKKHTEANSPSSSGKPLFSTSKGNPITPQPATSSAVSPGKKAHKVIKISPQKLKEFTRLGMVEDKGQGKVLTASGMKKFRQEQYQLQKQQRSRPEEPKKLPRADSVDEEPSTSTPTPPPPSKTPAEVVVAAAADSSVKEIPPIPAETEETTEVELAASSTESMVAATSVAEVAILPEPSSTEENEADAAVNEPEAESSNLEGAETEVSSPPVEALEAPVAAAVEVAPEASESGSNVQESSQLIAVPAENFGGPSNLFYLCSVREEGFVPVNNELLYLDSSNQLVALPENASVEDIVNQAEVLEIPAGSDQATMVTAAATVDAEGAIEVGQQNILLNTQDGQQIILDQQSLMALAAGGDTSQLLTPDGQQILLQGSAQELLAALAVSQPGLGIVAAEGTQIIVAPESLIDLQDPPLPGEIIQVNPNTTVETNAVLTKPPIMSAVEVPTKNGAESSSVGSPEQKPSEAAAPSNLDESLAAVIGVPGKPNVPTSLELPITVTNPVIAKTTTSKINPIYPPTTAISAIALDPAAAAVAAAAAGTVIGLPTVAQTGTDSSHDETTHETGSSDDTNHNKDPHHPTGETRRSEKLNGRKSIDEDEENRDSNAENDIDEIIPNTPESQMNSHVEMAPQFSDDEAEVPVPIPNVDVEDDEDDNVSNCSEIIPIQPNVVILRNVNNELVNNNDNDNSSDMEIDNPELTSGNEENNPNRSSYSDGANNSTLVER</sequence>
<feature type="compositionally biased region" description="Basic and acidic residues" evidence="1">
    <location>
        <begin position="1637"/>
        <end position="1648"/>
    </location>
</feature>
<proteinExistence type="predicted"/>
<feature type="region of interest" description="Disordered" evidence="1">
    <location>
        <begin position="879"/>
        <end position="1157"/>
    </location>
</feature>
<feature type="compositionally biased region" description="Low complexity" evidence="1">
    <location>
        <begin position="1602"/>
        <end position="1614"/>
    </location>
</feature>